<dbReference type="EMBL" id="MKVH01000013">
    <property type="protein sequence ID" value="OJX59329.1"/>
    <property type="molecule type" value="Genomic_DNA"/>
</dbReference>
<accession>A0A1M3L279</accession>
<comment type="caution">
    <text evidence="1">The sequence shown here is derived from an EMBL/GenBank/DDBJ whole genome shotgun (WGS) entry which is preliminary data.</text>
</comment>
<evidence type="ECO:0000313" key="2">
    <source>
        <dbReference type="Proteomes" id="UP000184233"/>
    </source>
</evidence>
<dbReference type="Pfam" id="PF02620">
    <property type="entry name" value="YceD"/>
    <property type="match status" value="1"/>
</dbReference>
<evidence type="ECO:0008006" key="3">
    <source>
        <dbReference type="Google" id="ProtNLM"/>
    </source>
</evidence>
<dbReference type="Proteomes" id="UP000184233">
    <property type="component" value="Unassembled WGS sequence"/>
</dbReference>
<name>A0A1M3L279_9BACT</name>
<sequence>MIVLPISGLQDGEHPFDISVPVARIPDLLSEFTGDVHVQGTLTKHEQRISLQCTVQASARLECDRSLEMFDEPITLQLRREYVKDTSRAIEQGAGADETEDVIAIREDARHIDITDDVRQELALSLPMRRVAPQYRDVPFNELYPDLADRDAEATDPEVVNERWAALKKLKDI</sequence>
<dbReference type="AlphaFoldDB" id="A0A1M3L279"/>
<evidence type="ECO:0000313" key="1">
    <source>
        <dbReference type="EMBL" id="OJX59329.1"/>
    </source>
</evidence>
<gene>
    <name evidence="1" type="ORF">BGO89_02615</name>
</gene>
<proteinExistence type="predicted"/>
<organism evidence="1 2">
    <name type="scientific">Candidatus Kapaibacterium thiocyanatum</name>
    <dbReference type="NCBI Taxonomy" id="1895771"/>
    <lineage>
        <taxon>Bacteria</taxon>
        <taxon>Pseudomonadati</taxon>
        <taxon>Candidatus Kapaibacteriota</taxon>
        <taxon>Candidatus Kapaibacteriia</taxon>
        <taxon>Candidatus Kapaibacteriales</taxon>
        <taxon>Candidatus Kapaibacteriaceae</taxon>
        <taxon>Candidatus Kapaibacterium</taxon>
    </lineage>
</organism>
<reference evidence="1 2" key="1">
    <citation type="submission" date="2016-09" db="EMBL/GenBank/DDBJ databases">
        <title>Genome-resolved meta-omics ties microbial dynamics to process performance in biotechnology for thiocyanate degradation.</title>
        <authorList>
            <person name="Kantor R.S."/>
            <person name="Huddy R.J."/>
            <person name="Iyer R."/>
            <person name="Thomas B.C."/>
            <person name="Brown C.T."/>
            <person name="Anantharaman K."/>
            <person name="Tringe S."/>
            <person name="Hettich R.L."/>
            <person name="Harrison S.T."/>
            <person name="Banfield J.F."/>
        </authorList>
    </citation>
    <scope>NUCLEOTIDE SEQUENCE [LARGE SCALE GENOMIC DNA]</scope>
    <source>
        <strain evidence="1">59-99</strain>
    </source>
</reference>
<dbReference type="InterPro" id="IPR003772">
    <property type="entry name" value="YceD"/>
</dbReference>
<dbReference type="STRING" id="1895771.BGO89_02615"/>
<protein>
    <recommendedName>
        <fullName evidence="3">DUF177 domain-containing protein</fullName>
    </recommendedName>
</protein>